<evidence type="ECO:0000256" key="1">
    <source>
        <dbReference type="SAM" id="MobiDB-lite"/>
    </source>
</evidence>
<gene>
    <name evidence="3" type="ORF">VP01_2693g2</name>
</gene>
<protein>
    <recommendedName>
        <fullName evidence="2">Tet-like 2OG-Fe(II) oxygenase domain-containing protein</fullName>
    </recommendedName>
</protein>
<organism evidence="3 4">
    <name type="scientific">Puccinia sorghi</name>
    <dbReference type="NCBI Taxonomy" id="27349"/>
    <lineage>
        <taxon>Eukaryota</taxon>
        <taxon>Fungi</taxon>
        <taxon>Dikarya</taxon>
        <taxon>Basidiomycota</taxon>
        <taxon>Pucciniomycotina</taxon>
        <taxon>Pucciniomycetes</taxon>
        <taxon>Pucciniales</taxon>
        <taxon>Pucciniaceae</taxon>
        <taxon>Puccinia</taxon>
    </lineage>
</organism>
<accession>A0A0L6V4I3</accession>
<comment type="caution">
    <text evidence="3">The sequence shown here is derived from an EMBL/GenBank/DDBJ whole genome shotgun (WGS) entry which is preliminary data.</text>
</comment>
<feature type="compositionally biased region" description="Polar residues" evidence="1">
    <location>
        <begin position="92"/>
        <end position="114"/>
    </location>
</feature>
<dbReference type="Proteomes" id="UP000037035">
    <property type="component" value="Unassembled WGS sequence"/>
</dbReference>
<name>A0A0L6V4I3_9BASI</name>
<feature type="region of interest" description="Disordered" evidence="1">
    <location>
        <begin position="89"/>
        <end position="114"/>
    </location>
</feature>
<evidence type="ECO:0000313" key="4">
    <source>
        <dbReference type="Proteomes" id="UP000037035"/>
    </source>
</evidence>
<dbReference type="Pfam" id="PF20515">
    <property type="entry name" value="2OG-FeII_Oxy_6"/>
    <property type="match status" value="1"/>
</dbReference>
<sequence>MAVSLSHGKHVEFATRPITTQKVSLVQWSDISHRPSDQCYPDYCKSSRVGDIIGELFKKLAHEPFKKNHNLMKKYNLPSLSDLSYGKLPEDSTCSPHINSPPRVSSTPLLKSLY</sequence>
<evidence type="ECO:0000313" key="3">
    <source>
        <dbReference type="EMBL" id="KNZ55402.1"/>
    </source>
</evidence>
<dbReference type="VEuPathDB" id="FungiDB:VP01_2693g2"/>
<feature type="domain" description="Tet-like 2OG-Fe(II) oxygenase" evidence="2">
    <location>
        <begin position="45"/>
        <end position="98"/>
    </location>
</feature>
<dbReference type="EMBL" id="LAVV01007605">
    <property type="protein sequence ID" value="KNZ55402.1"/>
    <property type="molecule type" value="Genomic_DNA"/>
</dbReference>
<keyword evidence="4" id="KW-1185">Reference proteome</keyword>
<reference evidence="3 4" key="1">
    <citation type="submission" date="2015-08" db="EMBL/GenBank/DDBJ databases">
        <title>Next Generation Sequencing and Analysis of the Genome of Puccinia sorghi L Schw, the Causal Agent of Maize Common Rust.</title>
        <authorList>
            <person name="Rochi L."/>
            <person name="Burguener G."/>
            <person name="Darino M."/>
            <person name="Turjanski A."/>
            <person name="Kreff E."/>
            <person name="Dieguez M.J."/>
            <person name="Sacco F."/>
        </authorList>
    </citation>
    <scope>NUCLEOTIDE SEQUENCE [LARGE SCALE GENOMIC DNA]</scope>
    <source>
        <strain evidence="3 4">RO10H11247</strain>
    </source>
</reference>
<dbReference type="AlphaFoldDB" id="A0A0L6V4I3"/>
<evidence type="ECO:0000259" key="2">
    <source>
        <dbReference type="Pfam" id="PF20515"/>
    </source>
</evidence>
<proteinExistence type="predicted"/>
<dbReference type="InterPro" id="IPR046798">
    <property type="entry name" value="2OG-FeII_Oxy_6"/>
</dbReference>